<comment type="similarity">
    <text evidence="1">Belongs to the type-B carboxylesterase/lipase family.</text>
</comment>
<evidence type="ECO:0000256" key="2">
    <source>
        <dbReference type="SAM" id="Phobius"/>
    </source>
</evidence>
<dbReference type="Gene3D" id="3.40.50.1820">
    <property type="entry name" value="alpha/beta hydrolase"/>
    <property type="match status" value="1"/>
</dbReference>
<name>V3ZH31_LOTGI</name>
<dbReference type="SUPFAM" id="SSF53474">
    <property type="entry name" value="alpha/beta-Hydrolases"/>
    <property type="match status" value="1"/>
</dbReference>
<dbReference type="KEGG" id="lgi:LOTGIDRAFT_169333"/>
<evidence type="ECO:0000313" key="5">
    <source>
        <dbReference type="EMBL" id="ESO83467.1"/>
    </source>
</evidence>
<dbReference type="InterPro" id="IPR051093">
    <property type="entry name" value="Neuroligin/BSAL"/>
</dbReference>
<feature type="transmembrane region" description="Helical" evidence="2">
    <location>
        <begin position="568"/>
        <end position="590"/>
    </location>
</feature>
<protein>
    <recommendedName>
        <fullName evidence="4">Carboxylesterase type B domain-containing protein</fullName>
    </recommendedName>
</protein>
<keyword evidence="3" id="KW-0732">Signal</keyword>
<feature type="chain" id="PRO_5004716046" description="Carboxylesterase type B domain-containing protein" evidence="3">
    <location>
        <begin position="21"/>
        <end position="591"/>
    </location>
</feature>
<sequence>MANIHELLILLSGLLVVNNAQNYQGNVSKATPPAGDMYGRTEYYNGVMVLQFLGIPYAESPTEDSVLSRPLPKTGMTGEDEQTIYYATDHQGSCPQSPPWYGYGNIPVRNQSIDCLHLNVYVPRTLNSQTPRAVMVFIHGGEYLYEQGMRYDGSLLAVHGDVVVVTMNYRLDAYGFLSSNDAVIPGNLGLWDQRLALKWVKDNIAAFGGDSNRITVFGSGTGAHSIGMHLLYENNTGLFQRVILQSGAPLTPLGLVHNPLDFTQKFAVALACDYPNATDFSQRLKDCVVSKNITEVLGATLKAKQFDMLTYRRVLGPVVDGDLLKNTPSRLIRRPNIPFRNVDLMVGTNSADGGQVLLKLGVYQDSHNFNLDKGVPREVFKDLFVKSIVRDYFNSSKDVQQELLNRYSGLRISEIEQARKLVALYGDLMQHAPSVKTLKQHTELAPGKKTFQYYFAHDPETTNSRPWFQGANHADELAFVFGPEVIYPRRIEVSDEEIQFSRRIMKYWSNFAKTGNPNYVSEDVWKEFTSRYQNYMYLAFTPRLRRNLRSTSIKYLIDLTEKKEDSGAITHGASVILSIALYSFLLVNFAH</sequence>
<keyword evidence="2" id="KW-0812">Transmembrane</keyword>
<dbReference type="Proteomes" id="UP000030746">
    <property type="component" value="Unassembled WGS sequence"/>
</dbReference>
<dbReference type="CTD" id="20241120"/>
<dbReference type="HOGENOM" id="CLU_006586_13_0_1"/>
<reference evidence="5 6" key="1">
    <citation type="journal article" date="2013" name="Nature">
        <title>Insights into bilaterian evolution from three spiralian genomes.</title>
        <authorList>
            <person name="Simakov O."/>
            <person name="Marletaz F."/>
            <person name="Cho S.J."/>
            <person name="Edsinger-Gonzales E."/>
            <person name="Havlak P."/>
            <person name="Hellsten U."/>
            <person name="Kuo D.H."/>
            <person name="Larsson T."/>
            <person name="Lv J."/>
            <person name="Arendt D."/>
            <person name="Savage R."/>
            <person name="Osoegawa K."/>
            <person name="de Jong P."/>
            <person name="Grimwood J."/>
            <person name="Chapman J.A."/>
            <person name="Shapiro H."/>
            <person name="Aerts A."/>
            <person name="Otillar R.P."/>
            <person name="Terry A.Y."/>
            <person name="Boore J.L."/>
            <person name="Grigoriev I.V."/>
            <person name="Lindberg D.R."/>
            <person name="Seaver E.C."/>
            <person name="Weisblat D.A."/>
            <person name="Putnam N.H."/>
            <person name="Rokhsar D.S."/>
        </authorList>
    </citation>
    <scope>NUCLEOTIDE SEQUENCE [LARGE SCALE GENOMIC DNA]</scope>
</reference>
<keyword evidence="2" id="KW-0472">Membrane</keyword>
<dbReference type="PANTHER" id="PTHR43903">
    <property type="entry name" value="NEUROLIGIN"/>
    <property type="match status" value="1"/>
</dbReference>
<keyword evidence="2" id="KW-1133">Transmembrane helix</keyword>
<dbReference type="Pfam" id="PF00135">
    <property type="entry name" value="COesterase"/>
    <property type="match status" value="1"/>
</dbReference>
<evidence type="ECO:0000259" key="4">
    <source>
        <dbReference type="Pfam" id="PF00135"/>
    </source>
</evidence>
<feature type="domain" description="Carboxylesterase type B" evidence="4">
    <location>
        <begin position="35"/>
        <end position="554"/>
    </location>
</feature>
<dbReference type="EMBL" id="KB203683">
    <property type="protein sequence ID" value="ESO83467.1"/>
    <property type="molecule type" value="Genomic_DNA"/>
</dbReference>
<gene>
    <name evidence="5" type="ORF">LOTGIDRAFT_169333</name>
</gene>
<evidence type="ECO:0000256" key="3">
    <source>
        <dbReference type="SAM" id="SignalP"/>
    </source>
</evidence>
<evidence type="ECO:0000256" key="1">
    <source>
        <dbReference type="ARBA" id="ARBA00005964"/>
    </source>
</evidence>
<dbReference type="STRING" id="225164.V3ZH31"/>
<dbReference type="RefSeq" id="XP_009065896.1">
    <property type="nucleotide sequence ID" value="XM_009067648.1"/>
</dbReference>
<accession>V3ZH31</accession>
<dbReference type="ESTHER" id="lotgi-v3zh31">
    <property type="family name" value="Carb_B_Mollusca"/>
</dbReference>
<dbReference type="GeneID" id="20241120"/>
<dbReference type="AlphaFoldDB" id="V3ZH31"/>
<evidence type="ECO:0000313" key="6">
    <source>
        <dbReference type="Proteomes" id="UP000030746"/>
    </source>
</evidence>
<dbReference type="OrthoDB" id="408631at2759"/>
<dbReference type="InterPro" id="IPR029058">
    <property type="entry name" value="AB_hydrolase_fold"/>
</dbReference>
<organism evidence="5 6">
    <name type="scientific">Lottia gigantea</name>
    <name type="common">Giant owl limpet</name>
    <dbReference type="NCBI Taxonomy" id="225164"/>
    <lineage>
        <taxon>Eukaryota</taxon>
        <taxon>Metazoa</taxon>
        <taxon>Spiralia</taxon>
        <taxon>Lophotrochozoa</taxon>
        <taxon>Mollusca</taxon>
        <taxon>Gastropoda</taxon>
        <taxon>Patellogastropoda</taxon>
        <taxon>Lottioidea</taxon>
        <taxon>Lottiidae</taxon>
        <taxon>Lottia</taxon>
    </lineage>
</organism>
<dbReference type="InterPro" id="IPR002018">
    <property type="entry name" value="CarbesteraseB"/>
</dbReference>
<keyword evidence="6" id="KW-1185">Reference proteome</keyword>
<proteinExistence type="inferred from homology"/>
<feature type="signal peptide" evidence="3">
    <location>
        <begin position="1"/>
        <end position="20"/>
    </location>
</feature>
<dbReference type="OMA" id="DGIIGHG"/>